<accession>A0A1A8XJ47</accession>
<evidence type="ECO:0000259" key="1">
    <source>
        <dbReference type="Pfam" id="PF02754"/>
    </source>
</evidence>
<feature type="domain" description="Cysteine-rich" evidence="1">
    <location>
        <begin position="143"/>
        <end position="227"/>
    </location>
</feature>
<sequence length="258" mass="28328">MERGNRYSQRPTDVYFYATCLVDLFCPEAGMDAITLLEREGITVHFPEDQTCCGQPAYTSGFANEARAVALTQMRLFSEDWPVVIPSGSCAGIMRHHYPKLFADEPQLKAKAKALAERVFELSEFLLNVLKVQWKDAGKPTTVTLHTSCAARREMGTHEHARALLAQLPNVNVALQHHESECCGFGGTFSLKHPSISSAMAGDKADALKETGAEAFISADCGCMMNINTTLQKRGDAFQGRHLASFLCERLAPKGEKA</sequence>
<dbReference type="Proteomes" id="UP000199600">
    <property type="component" value="Unassembled WGS sequence"/>
</dbReference>
<dbReference type="RefSeq" id="WP_186409613.1">
    <property type="nucleotide sequence ID" value="NZ_FLQY01000021.1"/>
</dbReference>
<feature type="domain" description="Cysteine-rich" evidence="1">
    <location>
        <begin position="14"/>
        <end position="93"/>
    </location>
</feature>
<dbReference type="Pfam" id="PF02754">
    <property type="entry name" value="CCG"/>
    <property type="match status" value="2"/>
</dbReference>
<dbReference type="PANTHER" id="PTHR30296:SF0">
    <property type="entry name" value="LACTATE UTILIZATION PROTEIN A"/>
    <property type="match status" value="1"/>
</dbReference>
<dbReference type="GO" id="GO:0016491">
    <property type="term" value="F:oxidoreductase activity"/>
    <property type="evidence" value="ECO:0007669"/>
    <property type="project" value="UniProtKB-ARBA"/>
</dbReference>
<organism evidence="2 3">
    <name type="scientific">Candidatus Propionivibrio aalborgensis</name>
    <dbReference type="NCBI Taxonomy" id="1860101"/>
    <lineage>
        <taxon>Bacteria</taxon>
        <taxon>Pseudomonadati</taxon>
        <taxon>Pseudomonadota</taxon>
        <taxon>Betaproteobacteria</taxon>
        <taxon>Rhodocyclales</taxon>
        <taxon>Rhodocyclaceae</taxon>
        <taxon>Propionivibrio</taxon>
    </lineage>
</organism>
<protein>
    <submittedName>
        <fullName evidence="2">Lactate utilization protein A</fullName>
    </submittedName>
</protein>
<dbReference type="AlphaFoldDB" id="A0A1A8XJ47"/>
<evidence type="ECO:0000313" key="2">
    <source>
        <dbReference type="EMBL" id="SBT03963.1"/>
    </source>
</evidence>
<reference evidence="2 3" key="1">
    <citation type="submission" date="2016-06" db="EMBL/GenBank/DDBJ databases">
        <authorList>
            <person name="Kjaerup R.B."/>
            <person name="Dalgaard T.S."/>
            <person name="Juul-Madsen H.R."/>
        </authorList>
    </citation>
    <scope>NUCLEOTIDE SEQUENCE [LARGE SCALE GENOMIC DNA]</scope>
    <source>
        <strain evidence="2">2</strain>
    </source>
</reference>
<gene>
    <name evidence="2" type="primary">lutA</name>
    <name evidence="2" type="ORF">PROAA_1170007</name>
</gene>
<proteinExistence type="predicted"/>
<evidence type="ECO:0000313" key="3">
    <source>
        <dbReference type="Proteomes" id="UP000199600"/>
    </source>
</evidence>
<name>A0A1A8XJ47_9RHOO</name>
<dbReference type="InterPro" id="IPR004017">
    <property type="entry name" value="Cys_rich_dom"/>
</dbReference>
<dbReference type="GO" id="GO:0005829">
    <property type="term" value="C:cytosol"/>
    <property type="evidence" value="ECO:0007669"/>
    <property type="project" value="TreeGrafter"/>
</dbReference>
<dbReference type="EMBL" id="FLQY01000021">
    <property type="protein sequence ID" value="SBT03963.1"/>
    <property type="molecule type" value="Genomic_DNA"/>
</dbReference>
<dbReference type="PANTHER" id="PTHR30296">
    <property type="entry name" value="UNCHARACTERIZED PROTEIN YKGE"/>
    <property type="match status" value="1"/>
</dbReference>
<keyword evidence="3" id="KW-1185">Reference proteome</keyword>